<feature type="signal peptide" evidence="1">
    <location>
        <begin position="1"/>
        <end position="22"/>
    </location>
</feature>
<evidence type="ECO:0000313" key="2">
    <source>
        <dbReference type="EMBL" id="OAA44441.1"/>
    </source>
</evidence>
<name>A0A167EVD0_CORFA</name>
<dbReference type="GeneID" id="30025927"/>
<reference evidence="2 3" key="1">
    <citation type="journal article" date="2016" name="Genome Biol. Evol.">
        <title>Divergent and convergent evolution of fungal pathogenicity.</title>
        <authorList>
            <person name="Shang Y."/>
            <person name="Xiao G."/>
            <person name="Zheng P."/>
            <person name="Cen K."/>
            <person name="Zhan S."/>
            <person name="Wang C."/>
        </authorList>
    </citation>
    <scope>NUCLEOTIDE SEQUENCE [LARGE SCALE GENOMIC DNA]</scope>
    <source>
        <strain evidence="2 3">ARSEF 2679</strain>
    </source>
</reference>
<sequence>MYFPSATFLLAVFMASSSVAWARTPTKTPSAAAASATAAATSSVEAMLIHPECYTSGPLLRVGDGGGGSEDAQIRHFCASNGDKALGVSQTHGLLESKPGDGRLRLRIHLDGVHRGDNTSSPWAGYYVGGAGDGDVQVEYCVAAFAAVIVSCTGRNNTGGSGVDARDLKGGSAVRKYYVNAWGA</sequence>
<evidence type="ECO:0000313" key="3">
    <source>
        <dbReference type="Proteomes" id="UP000076744"/>
    </source>
</evidence>
<organism evidence="2 3">
    <name type="scientific">Cordyceps fumosorosea (strain ARSEF 2679)</name>
    <name type="common">Isaria fumosorosea</name>
    <dbReference type="NCBI Taxonomy" id="1081104"/>
    <lineage>
        <taxon>Eukaryota</taxon>
        <taxon>Fungi</taxon>
        <taxon>Dikarya</taxon>
        <taxon>Ascomycota</taxon>
        <taxon>Pezizomycotina</taxon>
        <taxon>Sordariomycetes</taxon>
        <taxon>Hypocreomycetidae</taxon>
        <taxon>Hypocreales</taxon>
        <taxon>Cordycipitaceae</taxon>
        <taxon>Cordyceps</taxon>
    </lineage>
</organism>
<keyword evidence="1" id="KW-0732">Signal</keyword>
<evidence type="ECO:0000256" key="1">
    <source>
        <dbReference type="SAM" id="SignalP"/>
    </source>
</evidence>
<accession>A0A167EVD0</accession>
<dbReference type="Proteomes" id="UP000076744">
    <property type="component" value="Unassembled WGS sequence"/>
</dbReference>
<dbReference type="AlphaFoldDB" id="A0A167EVD0"/>
<dbReference type="EMBL" id="AZHB01000060">
    <property type="protein sequence ID" value="OAA44441.1"/>
    <property type="molecule type" value="Genomic_DNA"/>
</dbReference>
<proteinExistence type="predicted"/>
<dbReference type="RefSeq" id="XP_018699574.1">
    <property type="nucleotide sequence ID" value="XM_018853236.1"/>
</dbReference>
<feature type="chain" id="PRO_5007886074" evidence="1">
    <location>
        <begin position="23"/>
        <end position="184"/>
    </location>
</feature>
<protein>
    <submittedName>
        <fullName evidence="2">Uncharacterized protein</fullName>
    </submittedName>
</protein>
<comment type="caution">
    <text evidence="2">The sequence shown here is derived from an EMBL/GenBank/DDBJ whole genome shotgun (WGS) entry which is preliminary data.</text>
</comment>
<gene>
    <name evidence="2" type="ORF">ISF_09635</name>
</gene>
<keyword evidence="3" id="KW-1185">Reference proteome</keyword>